<sequence>VVGYYFPALLEYSVPAAIEQVQSLSEKFSLAGGFDTAAAFIGSPDLLLRTDGYPPLLWLSGLNMENPTMAYHFEAYGYSLTFNRRAHLNKVAEYWASGLTVLG</sequence>
<feature type="non-terminal residue" evidence="1">
    <location>
        <position position="1"/>
    </location>
</feature>
<dbReference type="AlphaFoldDB" id="A0A0F8Y7L4"/>
<comment type="caution">
    <text evidence="1">The sequence shown here is derived from an EMBL/GenBank/DDBJ whole genome shotgun (WGS) entry which is preliminary data.</text>
</comment>
<name>A0A0F8Y7L4_9ZZZZ</name>
<reference evidence="1" key="1">
    <citation type="journal article" date="2015" name="Nature">
        <title>Complex archaea that bridge the gap between prokaryotes and eukaryotes.</title>
        <authorList>
            <person name="Spang A."/>
            <person name="Saw J.H."/>
            <person name="Jorgensen S.L."/>
            <person name="Zaremba-Niedzwiedzka K."/>
            <person name="Martijn J."/>
            <person name="Lind A.E."/>
            <person name="van Eijk R."/>
            <person name="Schleper C."/>
            <person name="Guy L."/>
            <person name="Ettema T.J."/>
        </authorList>
    </citation>
    <scope>NUCLEOTIDE SEQUENCE</scope>
</reference>
<gene>
    <name evidence="1" type="ORF">LCGC14_2854610</name>
</gene>
<organism evidence="1">
    <name type="scientific">marine sediment metagenome</name>
    <dbReference type="NCBI Taxonomy" id="412755"/>
    <lineage>
        <taxon>unclassified sequences</taxon>
        <taxon>metagenomes</taxon>
        <taxon>ecological metagenomes</taxon>
    </lineage>
</organism>
<protein>
    <submittedName>
        <fullName evidence="1">Uncharacterized protein</fullName>
    </submittedName>
</protein>
<proteinExistence type="predicted"/>
<evidence type="ECO:0000313" key="1">
    <source>
        <dbReference type="EMBL" id="KKK77338.1"/>
    </source>
</evidence>
<dbReference type="EMBL" id="LAZR01055002">
    <property type="protein sequence ID" value="KKK77338.1"/>
    <property type="molecule type" value="Genomic_DNA"/>
</dbReference>
<accession>A0A0F8Y7L4</accession>